<accession>A0A4U6RCI5</accession>
<reference evidence="1 2" key="1">
    <citation type="submission" date="2019-05" db="EMBL/GenBank/DDBJ databases">
        <title>Draft Genome of Bradyrhizobium elkanii strain SEMIA 938, Used in Commercial Inoculants for Lupinus spp. in Brazil.</title>
        <authorList>
            <person name="Hungria M."/>
            <person name="Delamuta J.R.M."/>
            <person name="Ribeiro R.A."/>
            <person name="Nogueira M.A."/>
        </authorList>
    </citation>
    <scope>NUCLEOTIDE SEQUENCE [LARGE SCALE GENOMIC DNA]</scope>
    <source>
        <strain evidence="1 2">Semia 938</strain>
    </source>
</reference>
<protein>
    <submittedName>
        <fullName evidence="1">Uncharacterized protein</fullName>
    </submittedName>
</protein>
<organism evidence="1 2">
    <name type="scientific">Bradyrhizobium elkanii</name>
    <dbReference type="NCBI Taxonomy" id="29448"/>
    <lineage>
        <taxon>Bacteria</taxon>
        <taxon>Pseudomonadati</taxon>
        <taxon>Pseudomonadota</taxon>
        <taxon>Alphaproteobacteria</taxon>
        <taxon>Hyphomicrobiales</taxon>
        <taxon>Nitrobacteraceae</taxon>
        <taxon>Bradyrhizobium</taxon>
    </lineage>
</organism>
<comment type="caution">
    <text evidence="1">The sequence shown here is derived from an EMBL/GenBank/DDBJ whole genome shotgun (WGS) entry which is preliminary data.</text>
</comment>
<sequence length="358" mass="39729">MIALDTPFHRKAKKLKAPTSAAFDAATWTSLLESDVSLSDLELIAGAMLIAAEMKAFRAQPPDAERDALDPATETALCVAAMNAEYLTVMNLSGQASRDAIAAGALSYGHITGTQFDTGLGQKVDALTMIDTSVDASESWLFDIEPTKTRTGVVESDLRALAARTAQRYCVQYGLNSIWKQCLWEGWRPSSMQGFNIWGPQDVELAKLLEATRVRQAENLMNYPHIDQAAWKMMGPKDRKNRTLPRTVIQATAIRRWRVKIGRPDCLSKFAPPFVTERAALEGSYLNFFLDHPLPNLSGRNCRDLLAAWHVILDLALLLAKELRAMQTLTLADIRHVSLQVSVAELHRILREALLISE</sequence>
<gene>
    <name evidence="1" type="ORF">FDV58_39320</name>
</gene>
<dbReference type="AlphaFoldDB" id="A0A4U6RCI5"/>
<evidence type="ECO:0000313" key="1">
    <source>
        <dbReference type="EMBL" id="TKV71669.1"/>
    </source>
</evidence>
<dbReference type="RefSeq" id="WP_137483844.1">
    <property type="nucleotide sequence ID" value="NZ_SZZP01000044.1"/>
</dbReference>
<evidence type="ECO:0000313" key="2">
    <source>
        <dbReference type="Proteomes" id="UP000305095"/>
    </source>
</evidence>
<dbReference type="Proteomes" id="UP000305095">
    <property type="component" value="Unassembled WGS sequence"/>
</dbReference>
<name>A0A4U6RCI5_BRAEL</name>
<proteinExistence type="predicted"/>
<dbReference type="EMBL" id="SZZP01000044">
    <property type="protein sequence ID" value="TKV71669.1"/>
    <property type="molecule type" value="Genomic_DNA"/>
</dbReference>